<dbReference type="GeneID" id="95581497"/>
<dbReference type="EMBL" id="NGKB01000003">
    <property type="protein sequence ID" value="RSU16013.1"/>
    <property type="molecule type" value="Genomic_DNA"/>
</dbReference>
<dbReference type="Proteomes" id="UP000288028">
    <property type="component" value="Unassembled WGS sequence"/>
</dbReference>
<evidence type="ECO:0000313" key="3">
    <source>
        <dbReference type="Proteomes" id="UP000288028"/>
    </source>
</evidence>
<gene>
    <name evidence="2" type="ORF">CBF28_03415</name>
</gene>
<keyword evidence="1" id="KW-0472">Membrane</keyword>
<evidence type="ECO:0000313" key="2">
    <source>
        <dbReference type="EMBL" id="RSU16013.1"/>
    </source>
</evidence>
<proteinExistence type="predicted"/>
<evidence type="ECO:0000256" key="1">
    <source>
        <dbReference type="SAM" id="Phobius"/>
    </source>
</evidence>
<comment type="caution">
    <text evidence="2">The sequence shown here is derived from an EMBL/GenBank/DDBJ whole genome shotgun (WGS) entry which is preliminary data.</text>
</comment>
<dbReference type="AlphaFoldDB" id="A0A430B6U0"/>
<keyword evidence="1" id="KW-0812">Transmembrane</keyword>
<feature type="transmembrane region" description="Helical" evidence="1">
    <location>
        <begin position="78"/>
        <end position="95"/>
    </location>
</feature>
<feature type="transmembrane region" description="Helical" evidence="1">
    <location>
        <begin position="48"/>
        <end position="71"/>
    </location>
</feature>
<keyword evidence="1" id="KW-1133">Transmembrane helix</keyword>
<organism evidence="2 3">
    <name type="scientific">Vagococcus carniphilus</name>
    <dbReference type="NCBI Taxonomy" id="218144"/>
    <lineage>
        <taxon>Bacteria</taxon>
        <taxon>Bacillati</taxon>
        <taxon>Bacillota</taxon>
        <taxon>Bacilli</taxon>
        <taxon>Lactobacillales</taxon>
        <taxon>Enterococcaceae</taxon>
        <taxon>Vagococcus</taxon>
    </lineage>
</organism>
<evidence type="ECO:0008006" key="4">
    <source>
        <dbReference type="Google" id="ProtNLM"/>
    </source>
</evidence>
<sequence length="96" mass="11062">MRFLFGGFTLVFLFGSLSRFTPNTPWNDVSILFRKNKKEYITFSNKVRGTYCLVLGILCLLMFLSSFIFGYPNNESTVFIGFCSVFFLTIILEVIV</sequence>
<name>A0A430B6U0_9ENTE</name>
<accession>A0A430B6U0</accession>
<keyword evidence="3" id="KW-1185">Reference proteome</keyword>
<dbReference type="RefSeq" id="WP_126791972.1">
    <property type="nucleotide sequence ID" value="NZ_CP060720.1"/>
</dbReference>
<protein>
    <recommendedName>
        <fullName evidence="4">DUF3784 domain-containing protein</fullName>
    </recommendedName>
</protein>
<reference evidence="2 3" key="1">
    <citation type="submission" date="2017-05" db="EMBL/GenBank/DDBJ databases">
        <title>Vagococcus spp. assemblies.</title>
        <authorList>
            <person name="Gulvik C.A."/>
        </authorList>
    </citation>
    <scope>NUCLEOTIDE SEQUENCE [LARGE SCALE GENOMIC DNA]</scope>
    <source>
        <strain evidence="2 3">SS1714</strain>
    </source>
</reference>
<dbReference type="OrthoDB" id="9995917at2"/>